<evidence type="ECO:0000313" key="4">
    <source>
        <dbReference type="EMBL" id="GCL39450.1"/>
    </source>
</evidence>
<gene>
    <name evidence="4" type="ORF">SR1949_45760</name>
</gene>
<dbReference type="EMBL" id="BJCE01000257">
    <property type="protein sequence ID" value="GCL39450.1"/>
    <property type="molecule type" value="Genomic_DNA"/>
</dbReference>
<feature type="domain" description="4Fe-4S ferredoxin-type" evidence="3">
    <location>
        <begin position="170"/>
        <end position="206"/>
    </location>
</feature>
<evidence type="ECO:0000259" key="3">
    <source>
        <dbReference type="Pfam" id="PF12801"/>
    </source>
</evidence>
<sequence>MFNRISETLIHKIRWVLTILWLGLMASFLYDPLSSILTKPENTWSPLRLSNTCIQVQDKCLSQQPYPLGTTLFWGAIIPISIFILLVFGHEMWRRICPLSFLSQIPRSLGWQRQIKREDPKTGKIRYELVKIKPDSWLGKNYPYVQFAWLFVGLCGRILFFNADRLMLTLWLLFTIAFAIIVGYLYSGKSWCNYFCPMATVQRIYSEPGGLFSSQAHTSEELITQSMCRTTLPDGKEKSACVACQNPCIDIDSERTYWSDLKRPESSFVRYGYVGLVIGYFVYYYLYAGYWDYYFSGIWARETDQLASLFAPGFYVLGKTVNIPKIVAVPMTLGGFTALGYGWGKVIEKKAKAYSLRHHLHLSIDTIRHRIFTICTFGIFNFFFIFAGLPLIILLPLWIQYLYDILLVILSTMWLYKTWGRSQDIYSRESVANRLCKQLEKLDINLPKYLDGRSIKELNTHEIYVLAKVLPTFTKNKLYHAYKGVAREFLVEGKMKYSEGLEVLQKMAQDLEISEDEHWEILNQLGVENVEIINSPLEIKNVENNVENDELLQKLQDLNQVLQKHFDKILYVPTKYTGFVLVKDSLQKLRRSQEKEK</sequence>
<accession>A0A480A340</accession>
<feature type="transmembrane region" description="Helical" evidence="2">
    <location>
        <begin position="166"/>
        <end position="186"/>
    </location>
</feature>
<feature type="transmembrane region" description="Helical" evidence="2">
    <location>
        <begin position="398"/>
        <end position="416"/>
    </location>
</feature>
<feature type="transmembrane region" description="Helical" evidence="2">
    <location>
        <begin position="71"/>
        <end position="89"/>
    </location>
</feature>
<dbReference type="RefSeq" id="WP_137669023.1">
    <property type="nucleotide sequence ID" value="NZ_BJCE01000257.1"/>
</dbReference>
<feature type="transmembrane region" description="Helical" evidence="2">
    <location>
        <begin position="12"/>
        <end position="30"/>
    </location>
</feature>
<keyword evidence="2" id="KW-1133">Transmembrane helix</keyword>
<evidence type="ECO:0000256" key="2">
    <source>
        <dbReference type="SAM" id="Phobius"/>
    </source>
</evidence>
<comment type="caution">
    <text evidence="4">The sequence shown here is derived from an EMBL/GenBank/DDBJ whole genome shotgun (WGS) entry which is preliminary data.</text>
</comment>
<organism evidence="4 5">
    <name type="scientific">Sphaerospermopsis reniformis</name>
    <dbReference type="NCBI Taxonomy" id="531300"/>
    <lineage>
        <taxon>Bacteria</taxon>
        <taxon>Bacillati</taxon>
        <taxon>Cyanobacteriota</taxon>
        <taxon>Cyanophyceae</taxon>
        <taxon>Nostocales</taxon>
        <taxon>Aphanizomenonaceae</taxon>
        <taxon>Sphaerospermopsis</taxon>
    </lineage>
</organism>
<protein>
    <submittedName>
        <fullName evidence="4">Cyclic nucleotide-binding domain (cNMP-BD) protein</fullName>
    </submittedName>
</protein>
<feature type="transmembrane region" description="Helical" evidence="2">
    <location>
        <begin position="141"/>
        <end position="160"/>
    </location>
</feature>
<name>A0A480A340_9CYAN</name>
<keyword evidence="2" id="KW-0472">Membrane</keyword>
<keyword evidence="5" id="KW-1185">Reference proteome</keyword>
<evidence type="ECO:0000313" key="5">
    <source>
        <dbReference type="Proteomes" id="UP000300142"/>
    </source>
</evidence>
<keyword evidence="2" id="KW-0812">Transmembrane</keyword>
<feature type="transmembrane region" description="Helical" evidence="2">
    <location>
        <begin position="326"/>
        <end position="344"/>
    </location>
</feature>
<feature type="transmembrane region" description="Helical" evidence="2">
    <location>
        <begin position="268"/>
        <end position="286"/>
    </location>
</feature>
<evidence type="ECO:0000256" key="1">
    <source>
        <dbReference type="SAM" id="Coils"/>
    </source>
</evidence>
<dbReference type="InterPro" id="IPR017896">
    <property type="entry name" value="4Fe4S_Fe-S-bd"/>
</dbReference>
<proteinExistence type="predicted"/>
<keyword evidence="1" id="KW-0175">Coiled coil</keyword>
<dbReference type="Proteomes" id="UP000300142">
    <property type="component" value="Unassembled WGS sequence"/>
</dbReference>
<feature type="transmembrane region" description="Helical" evidence="2">
    <location>
        <begin position="371"/>
        <end position="392"/>
    </location>
</feature>
<reference evidence="5" key="1">
    <citation type="submission" date="2019-02" db="EMBL/GenBank/DDBJ databases">
        <title>Draft genome sequence of Sphaerospermopsis reniformis NIES-1949.</title>
        <authorList>
            <person name="Yamaguchi H."/>
            <person name="Suzuki S."/>
            <person name="Kawachi M."/>
        </authorList>
    </citation>
    <scope>NUCLEOTIDE SEQUENCE [LARGE SCALE GENOMIC DNA]</scope>
    <source>
        <strain evidence="5">NIES-1949</strain>
    </source>
</reference>
<feature type="coiled-coil region" evidence="1">
    <location>
        <begin position="541"/>
        <end position="568"/>
    </location>
</feature>
<dbReference type="Pfam" id="PF12801">
    <property type="entry name" value="Fer4_5"/>
    <property type="match status" value="1"/>
</dbReference>
<dbReference type="AlphaFoldDB" id="A0A480A340"/>